<evidence type="ECO:0000313" key="1">
    <source>
        <dbReference type="EMBL" id="MBO3359546.1"/>
    </source>
</evidence>
<sequence length="60" mass="6976">MKIKIIKIPPYNIEVESKIKLGTIRTVLSKNIIKGNGIVEYKIAYKGKYRFVTNEYCIEI</sequence>
<dbReference type="Proteomes" id="UP000668068">
    <property type="component" value="Unassembled WGS sequence"/>
</dbReference>
<evidence type="ECO:0000313" key="2">
    <source>
        <dbReference type="Proteomes" id="UP000668068"/>
    </source>
</evidence>
<gene>
    <name evidence="1" type="ORF">JJB47_12260</name>
</gene>
<protein>
    <submittedName>
        <fullName evidence="1">Uncharacterized protein</fullName>
    </submittedName>
</protein>
<organism evidence="1 2">
    <name type="scientific">Clostridium perfringens</name>
    <dbReference type="NCBI Taxonomy" id="1502"/>
    <lineage>
        <taxon>Bacteria</taxon>
        <taxon>Bacillati</taxon>
        <taxon>Bacillota</taxon>
        <taxon>Clostridia</taxon>
        <taxon>Eubacteriales</taxon>
        <taxon>Clostridiaceae</taxon>
        <taxon>Clostridium</taxon>
    </lineage>
</organism>
<proteinExistence type="predicted"/>
<dbReference type="AlphaFoldDB" id="A0AAW4J680"/>
<dbReference type="RefSeq" id="WP_208340716.1">
    <property type="nucleotide sequence ID" value="NZ_JAENQO010000007.1"/>
</dbReference>
<dbReference type="EMBL" id="JAENQP010000007">
    <property type="protein sequence ID" value="MBO3359546.1"/>
    <property type="molecule type" value="Genomic_DNA"/>
</dbReference>
<name>A0AAW4J680_CLOPF</name>
<comment type="caution">
    <text evidence="1">The sequence shown here is derived from an EMBL/GenBank/DDBJ whole genome shotgun (WGS) entry which is preliminary data.</text>
</comment>
<reference evidence="1" key="1">
    <citation type="submission" date="2020-12" db="EMBL/GenBank/DDBJ databases">
        <title>Comparative genomics of Clostridium perfringens reveals patterns of host-associated phylogenetic clades and virulence factors.</title>
        <authorList>
            <person name="Smith A.H."/>
            <person name="Geier R."/>
        </authorList>
    </citation>
    <scope>NUCLEOTIDE SEQUENCE</scope>
    <source>
        <strain evidence="1">CHD30677R</strain>
    </source>
</reference>
<accession>A0AAW4J680</accession>